<sequence length="424" mass="47882">MPLGMDFADIAAILTEINKMATGQEPTSPIVDTSSFVSVAQATLRTGPDNYTKAIGQVLGRTIFAVRPYDAPLKRLQVTGDDWSNHVRKINFCDTDPITDKAWALEDGRSVDMYEVHKPEVLQTNYYGQTNYSRVYTQADTQMEAAFKGPEELAQFWSSFVLHLSNQIEADRRNLANNLMANHLTGMTVASRNSVVYLLDEYNAQQGTKLTVQDVYKEANFPGFAKYAYGRINDISRLMKERSINWHQNWEIGSKTYNIMRHTPYDRQHLYLYSGTQSQIDARVIPEVFHDNMLKYRDAEQVTFWQSLDNRETISATPVVTSAAGVASKNAAVQLSNVFGCLLDWDAIGYTPKLSRVVPTPMNARGLYTNFWYHYGWSWYDDFTENAVLFLMTSGDVTTPSTGKAAKASILETSTYKDAEPSKS</sequence>
<dbReference type="Pfam" id="PF25622">
    <property type="entry name" value="Phi29_MCP"/>
    <property type="match status" value="1"/>
</dbReference>
<name>A0A8S5RMA5_9VIRU</name>
<reference evidence="1" key="1">
    <citation type="journal article" date="2021" name="Proc. Natl. Acad. Sci. U.S.A.">
        <title>A Catalog of Tens of Thousands of Viruses from Human Metagenomes Reveals Hidden Associations with Chronic Diseases.</title>
        <authorList>
            <person name="Tisza M.J."/>
            <person name="Buck C.B."/>
        </authorList>
    </citation>
    <scope>NUCLEOTIDE SEQUENCE</scope>
    <source>
        <strain evidence="1">CtxAI8</strain>
    </source>
</reference>
<accession>A0A8S5RMA5</accession>
<protein>
    <submittedName>
        <fullName evidence="1">Major capsid protein</fullName>
    </submittedName>
</protein>
<evidence type="ECO:0000313" key="1">
    <source>
        <dbReference type="EMBL" id="DAE32132.1"/>
    </source>
</evidence>
<dbReference type="EMBL" id="BK059117">
    <property type="protein sequence ID" value="DAE32132.1"/>
    <property type="molecule type" value="Genomic_DNA"/>
</dbReference>
<proteinExistence type="predicted"/>
<organism evidence="1">
    <name type="scientific">virus sp. ctxAI8</name>
    <dbReference type="NCBI Taxonomy" id="2825829"/>
    <lineage>
        <taxon>Viruses</taxon>
    </lineage>
</organism>